<evidence type="ECO:0000256" key="4">
    <source>
        <dbReference type="ARBA" id="ARBA00044936"/>
    </source>
</evidence>
<name>A0ABY7U809_9CORY</name>
<comment type="function">
    <text evidence="4">Cell division protein that is part of the divisome complex and is recruited early to the Z-ring. Probably stimulates Z-ring formation, perhaps through the cross-linking of FtsZ protofilaments. Its function overlaps with FtsA.</text>
</comment>
<keyword evidence="1 6" id="KW-0132">Cell division</keyword>
<dbReference type="InterPro" id="IPR023052">
    <property type="entry name" value="Cell_div_SepF"/>
</dbReference>
<dbReference type="EMBL" id="CP063189">
    <property type="protein sequence ID" value="WCZ32839.1"/>
    <property type="molecule type" value="Genomic_DNA"/>
</dbReference>
<reference evidence="6 7" key="1">
    <citation type="submission" date="2020-10" db="EMBL/GenBank/DDBJ databases">
        <title>Complete genome sequence of Corynebacterium massiliense DSM 45435, type strain of Corynebacterium massiliense.</title>
        <authorList>
            <person name="Busche T."/>
            <person name="Kalinowski J."/>
            <person name="Ruckert C."/>
        </authorList>
    </citation>
    <scope>NUCLEOTIDE SEQUENCE [LARGE SCALE GENOMIC DNA]</scope>
    <source>
        <strain evidence="6 7">DSM 45435</strain>
    </source>
</reference>
<organism evidence="6 7">
    <name type="scientific">Corynebacterium massiliense DSM 45435</name>
    <dbReference type="NCBI Taxonomy" id="1121364"/>
    <lineage>
        <taxon>Bacteria</taxon>
        <taxon>Bacillati</taxon>
        <taxon>Actinomycetota</taxon>
        <taxon>Actinomycetes</taxon>
        <taxon>Mycobacteriales</taxon>
        <taxon>Corynebacteriaceae</taxon>
        <taxon>Corynebacterium</taxon>
    </lineage>
</organism>
<evidence type="ECO:0000313" key="7">
    <source>
        <dbReference type="Proteomes" id="UP001220064"/>
    </source>
</evidence>
<evidence type="ECO:0000256" key="5">
    <source>
        <dbReference type="SAM" id="MobiDB-lite"/>
    </source>
</evidence>
<proteinExistence type="predicted"/>
<feature type="region of interest" description="Disordered" evidence="5">
    <location>
        <begin position="18"/>
        <end position="65"/>
    </location>
</feature>
<accession>A0ABY7U809</accession>
<dbReference type="PANTHER" id="PTHR35798:SF1">
    <property type="entry name" value="CELL DIVISION PROTEIN SEPF"/>
    <property type="match status" value="1"/>
</dbReference>
<keyword evidence="2" id="KW-0717">Septation</keyword>
<dbReference type="PANTHER" id="PTHR35798">
    <property type="entry name" value="CELL DIVISION PROTEIN SEPF"/>
    <property type="match status" value="1"/>
</dbReference>
<dbReference type="Gene3D" id="3.30.110.150">
    <property type="entry name" value="SepF-like protein"/>
    <property type="match status" value="1"/>
</dbReference>
<keyword evidence="3" id="KW-0131">Cell cycle</keyword>
<sequence length="163" mass="18061">MSFIDRTKEFFGLAPADLDAEDPYYDEPRYESNGGAAYSPRSAADYDRPAARPASDYDRPASRVAPRDDFAPTIVPISVTTFNEAQKVGDPFRDGDVVVFELTDADFKVAKRIIDFAAGLCFGLRGSMVNLTKKMDTSRRVFAIVPEDTDVSNFELERSAGLR</sequence>
<gene>
    <name evidence="6" type="primary">sepF</name>
    <name evidence="6" type="ORF">CMASS_07025</name>
</gene>
<dbReference type="GO" id="GO:0051301">
    <property type="term" value="P:cell division"/>
    <property type="evidence" value="ECO:0007669"/>
    <property type="project" value="UniProtKB-KW"/>
</dbReference>
<dbReference type="InterPro" id="IPR038594">
    <property type="entry name" value="SepF-like_sf"/>
</dbReference>
<evidence type="ECO:0000256" key="1">
    <source>
        <dbReference type="ARBA" id="ARBA00022618"/>
    </source>
</evidence>
<dbReference type="Proteomes" id="UP001220064">
    <property type="component" value="Chromosome"/>
</dbReference>
<dbReference type="Pfam" id="PF04472">
    <property type="entry name" value="SepF"/>
    <property type="match status" value="1"/>
</dbReference>
<evidence type="ECO:0000313" key="6">
    <source>
        <dbReference type="EMBL" id="WCZ32839.1"/>
    </source>
</evidence>
<evidence type="ECO:0000256" key="3">
    <source>
        <dbReference type="ARBA" id="ARBA00023306"/>
    </source>
</evidence>
<dbReference type="InterPro" id="IPR007561">
    <property type="entry name" value="Cell_div_SepF/SepF-rel"/>
</dbReference>
<keyword evidence="7" id="KW-1185">Reference proteome</keyword>
<feature type="compositionally biased region" description="Basic and acidic residues" evidence="5">
    <location>
        <begin position="44"/>
        <end position="65"/>
    </location>
</feature>
<protein>
    <submittedName>
        <fullName evidence="6">Cell division protein SepF</fullName>
    </submittedName>
</protein>
<dbReference type="RefSeq" id="WP_022862311.1">
    <property type="nucleotide sequence ID" value="NZ_ATVG01000001.1"/>
</dbReference>
<evidence type="ECO:0000256" key="2">
    <source>
        <dbReference type="ARBA" id="ARBA00023210"/>
    </source>
</evidence>